<keyword evidence="3" id="KW-0238">DNA-binding</keyword>
<dbReference type="AlphaFoldDB" id="A0A4T0BTI1"/>
<dbReference type="Proteomes" id="UP000308724">
    <property type="component" value="Unassembled WGS sequence"/>
</dbReference>
<dbReference type="GO" id="GO:0006351">
    <property type="term" value="P:DNA-templated transcription"/>
    <property type="evidence" value="ECO:0007669"/>
    <property type="project" value="InterPro"/>
</dbReference>
<evidence type="ECO:0000256" key="1">
    <source>
        <dbReference type="ARBA" id="ARBA00004123"/>
    </source>
</evidence>
<sequence>MATTSETSRDMDIKLIHEKYDLTIDGVDIKIAATRREVTTDLAPIVFLHGFGSTKEDYIDIVHHPSFSGRPFLAYDAPGCGETVCNDLSKMSIPFLMETAKAVLKLASIPRFHLCGHSMGGLTALMLAHEDPSRVVSFIDIEGNVAPEDCFLSRQVITYHSDDSEVFFEAFVQRIRSSKEFSSALYSVSLRHKVRVGAVRGIFESMVSLSDNADIMTKFLSLPFPRMFMYGEQNASLSYLGHLEANGVELAEIPHSGHWPIYINDLLKEIDRLKQQGSTPQSDHQLQSQSNTPDPSGNTDSGNPLVRDDAWFVPLDESPIFIGEAACTAFSSRLRQLLLHTQAEIHIARTHYVQDSQIVQAADENAQWPSRPQAYLLVESVIATVGQCYHISSLSSVRAILEKAYTDRASLSQMKQCKLFALFALAQVYSPRLAESQDSHFPGLPYFAKARALLPVLPERATADHVEILICFTIYCLAMNRRHSAYWYIGSAMRLAMTLGLHHNIAESQLPDLAARQMRARLWWTVYALDRFIASKIGHSAFILDDDIEVSPPSDVGLTDAQKGDVVSADYLCASMRLASIAGETISTLYGRKKSDRPFIQKVQAIFKSLRDWSATLPENVRMQPDKPASWHIVALHLSFNQCVILATRPTLLQVFHVTNRTNRRDEIPQATFMLAETCVHTARHTCRLLTQAWTALPALDYSSAQYLYAAATILAVANLCVGSNAMADKETFQSAHHLMKQLDRLGNIAAREFCQHLDAVLGCISRFEAEKSEQLLGVTSQELSNMDPLRMDEMTTEMAIFQPNVQDFLSYDNADLEALFPFDTTDIWPYVSMPDFEP</sequence>
<reference evidence="8 9" key="1">
    <citation type="submission" date="2018-10" db="EMBL/GenBank/DDBJ databases">
        <title>Fifty Aureobasidium pullulans genomes reveal a recombining polyextremotolerant generalist.</title>
        <authorList>
            <person name="Gostincar C."/>
            <person name="Turk M."/>
            <person name="Zajc J."/>
            <person name="Gunde-Cimerman N."/>
        </authorList>
    </citation>
    <scope>NUCLEOTIDE SEQUENCE [LARGE SCALE GENOMIC DNA]</scope>
    <source>
        <strain evidence="8 9">EXF-1645</strain>
    </source>
</reference>
<dbReference type="PANTHER" id="PTHR47540:SF6">
    <property type="entry name" value="ZN(II)2CYS6 TRANSCRIPTION FACTOR (EUROFUNG)"/>
    <property type="match status" value="1"/>
</dbReference>
<evidence type="ECO:0000256" key="3">
    <source>
        <dbReference type="ARBA" id="ARBA00023125"/>
    </source>
</evidence>
<keyword evidence="4" id="KW-0804">Transcription</keyword>
<feature type="compositionally biased region" description="Polar residues" evidence="6">
    <location>
        <begin position="275"/>
        <end position="302"/>
    </location>
</feature>
<evidence type="ECO:0000259" key="7">
    <source>
        <dbReference type="SMART" id="SM00906"/>
    </source>
</evidence>
<dbReference type="Pfam" id="PF12697">
    <property type="entry name" value="Abhydrolase_6"/>
    <property type="match status" value="1"/>
</dbReference>
<dbReference type="Gene3D" id="3.40.50.1820">
    <property type="entry name" value="alpha/beta hydrolase"/>
    <property type="match status" value="1"/>
</dbReference>
<feature type="domain" description="Xylanolytic transcriptional activator regulatory" evidence="7">
    <location>
        <begin position="485"/>
        <end position="559"/>
    </location>
</feature>
<gene>
    <name evidence="8" type="ORF">D6C78_04426</name>
</gene>
<dbReference type="InterPro" id="IPR029058">
    <property type="entry name" value="AB_hydrolase_fold"/>
</dbReference>
<dbReference type="GO" id="GO:0008270">
    <property type="term" value="F:zinc ion binding"/>
    <property type="evidence" value="ECO:0007669"/>
    <property type="project" value="InterPro"/>
</dbReference>
<dbReference type="EMBL" id="QZBZ01000074">
    <property type="protein sequence ID" value="TIA37863.1"/>
    <property type="molecule type" value="Genomic_DNA"/>
</dbReference>
<comment type="caution">
    <text evidence="8">The sequence shown here is derived from an EMBL/GenBank/DDBJ whole genome shotgun (WGS) entry which is preliminary data.</text>
</comment>
<protein>
    <submittedName>
        <fullName evidence="8">Putative fungal-specific transcription factor</fullName>
    </submittedName>
</protein>
<name>A0A4T0BTI1_AURPU</name>
<accession>A0A4T0BTI1</accession>
<dbReference type="PANTHER" id="PTHR47540">
    <property type="entry name" value="THIAMINE REPRESSIBLE GENES REGULATORY PROTEIN THI5"/>
    <property type="match status" value="1"/>
</dbReference>
<dbReference type="GO" id="GO:0005634">
    <property type="term" value="C:nucleus"/>
    <property type="evidence" value="ECO:0007669"/>
    <property type="project" value="UniProtKB-SubCell"/>
</dbReference>
<comment type="subcellular location">
    <subcellularLocation>
        <location evidence="1">Nucleus</location>
    </subcellularLocation>
</comment>
<dbReference type="GO" id="GO:0045944">
    <property type="term" value="P:positive regulation of transcription by RNA polymerase II"/>
    <property type="evidence" value="ECO:0007669"/>
    <property type="project" value="TreeGrafter"/>
</dbReference>
<dbReference type="SMART" id="SM00906">
    <property type="entry name" value="Fungal_trans"/>
    <property type="match status" value="1"/>
</dbReference>
<organism evidence="8 9">
    <name type="scientific">Aureobasidium pullulans</name>
    <name type="common">Black yeast</name>
    <name type="synonym">Pullularia pullulans</name>
    <dbReference type="NCBI Taxonomy" id="5580"/>
    <lineage>
        <taxon>Eukaryota</taxon>
        <taxon>Fungi</taxon>
        <taxon>Dikarya</taxon>
        <taxon>Ascomycota</taxon>
        <taxon>Pezizomycotina</taxon>
        <taxon>Dothideomycetes</taxon>
        <taxon>Dothideomycetidae</taxon>
        <taxon>Dothideales</taxon>
        <taxon>Saccotheciaceae</taxon>
        <taxon>Aureobasidium</taxon>
    </lineage>
</organism>
<dbReference type="Pfam" id="PF04082">
    <property type="entry name" value="Fungal_trans"/>
    <property type="match status" value="1"/>
</dbReference>
<proteinExistence type="predicted"/>
<dbReference type="InterPro" id="IPR000073">
    <property type="entry name" value="AB_hydrolase_1"/>
</dbReference>
<evidence type="ECO:0000256" key="4">
    <source>
        <dbReference type="ARBA" id="ARBA00023163"/>
    </source>
</evidence>
<dbReference type="InterPro" id="IPR007219">
    <property type="entry name" value="XnlR_reg_dom"/>
</dbReference>
<dbReference type="GO" id="GO:0043565">
    <property type="term" value="F:sequence-specific DNA binding"/>
    <property type="evidence" value="ECO:0007669"/>
    <property type="project" value="TreeGrafter"/>
</dbReference>
<dbReference type="SUPFAM" id="SSF53474">
    <property type="entry name" value="alpha/beta-Hydrolases"/>
    <property type="match status" value="1"/>
</dbReference>
<evidence type="ECO:0000313" key="8">
    <source>
        <dbReference type="EMBL" id="TIA37863.1"/>
    </source>
</evidence>
<evidence type="ECO:0000256" key="2">
    <source>
        <dbReference type="ARBA" id="ARBA00023015"/>
    </source>
</evidence>
<keyword evidence="2" id="KW-0805">Transcription regulation</keyword>
<dbReference type="CDD" id="cd12148">
    <property type="entry name" value="fungal_TF_MHR"/>
    <property type="match status" value="1"/>
</dbReference>
<keyword evidence="5" id="KW-0539">Nucleus</keyword>
<feature type="region of interest" description="Disordered" evidence="6">
    <location>
        <begin position="275"/>
        <end position="303"/>
    </location>
</feature>
<evidence type="ECO:0000256" key="5">
    <source>
        <dbReference type="ARBA" id="ARBA00023242"/>
    </source>
</evidence>
<evidence type="ECO:0000313" key="9">
    <source>
        <dbReference type="Proteomes" id="UP000308724"/>
    </source>
</evidence>
<evidence type="ECO:0000256" key="6">
    <source>
        <dbReference type="SAM" id="MobiDB-lite"/>
    </source>
</evidence>
<dbReference type="InterPro" id="IPR051711">
    <property type="entry name" value="Stress_Response_Reg"/>
</dbReference>